<dbReference type="RefSeq" id="WP_013387792.1">
    <property type="nucleotide sequence ID" value="NC_014632.1"/>
</dbReference>
<dbReference type="KEGG" id="ipo:Ilyop_1345"/>
<evidence type="ECO:0000313" key="2">
    <source>
        <dbReference type="EMBL" id="ADO83125.1"/>
    </source>
</evidence>
<dbReference type="Proteomes" id="UP000006875">
    <property type="component" value="Chromosome"/>
</dbReference>
<keyword evidence="2" id="KW-0255">Endonuclease</keyword>
<accession>E3H9Z7</accession>
<gene>
    <name evidence="2" type="ordered locus">Ilyop_1345</name>
</gene>
<dbReference type="AlphaFoldDB" id="E3H9Z7"/>
<evidence type="ECO:0000313" key="3">
    <source>
        <dbReference type="Proteomes" id="UP000006875"/>
    </source>
</evidence>
<proteinExistence type="predicted"/>
<dbReference type="PANTHER" id="PTHR11371">
    <property type="entry name" value="DEOXYRIBONUCLEASE"/>
    <property type="match status" value="1"/>
</dbReference>
<dbReference type="SUPFAM" id="SSF56219">
    <property type="entry name" value="DNase I-like"/>
    <property type="match status" value="1"/>
</dbReference>
<sequence length="281" mass="33232">MNFFKKILTYFLISFSVFSQEAYIASFNSLHLGWDKNKDYKSITEFLSLFDLIGLQEVMKKDGVKKLTAELERTTGEKWKYLISDYSVGTKRYREYYAYIWKDDKVKLINKRRGFYKSDNETADKREYMRKPYGADFKIGEFDFTYVLCHVVYGDSIRERRAEAYLLDKVYTYFQDIDENEQDILIGGDFNLPAYDDSFRRLFSHEDQIFYGIDPVNKTTIGKKGLSNSYDNIFYSYRYTKEFTGNSGVIDFTQGNYSEVRKSISDHLPVFIEVDTTKDDD</sequence>
<dbReference type="HOGENOM" id="CLU_989626_0_0_0"/>
<keyword evidence="3" id="KW-1185">Reference proteome</keyword>
<dbReference type="Pfam" id="PF03372">
    <property type="entry name" value="Exo_endo_phos"/>
    <property type="match status" value="1"/>
</dbReference>
<dbReference type="CDD" id="cd10283">
    <property type="entry name" value="MnuA_DNase1-like"/>
    <property type="match status" value="1"/>
</dbReference>
<dbReference type="OrthoDB" id="5500612at2"/>
<dbReference type="eggNOG" id="COG2374">
    <property type="taxonomic scope" value="Bacteria"/>
</dbReference>
<dbReference type="InterPro" id="IPR036691">
    <property type="entry name" value="Endo/exonu/phosph_ase_sf"/>
</dbReference>
<dbReference type="EMBL" id="CP002281">
    <property type="protein sequence ID" value="ADO83125.1"/>
    <property type="molecule type" value="Genomic_DNA"/>
</dbReference>
<keyword evidence="2" id="KW-0540">Nuclease</keyword>
<dbReference type="PANTHER" id="PTHR11371:SF31">
    <property type="entry name" value="EXTRACELLULAR NUCLEASE"/>
    <property type="match status" value="1"/>
</dbReference>
<organism evidence="2 3">
    <name type="scientific">Ilyobacter polytropus (strain ATCC 51220 / DSM 2926 / LMG 16218 / CuHBu1)</name>
    <dbReference type="NCBI Taxonomy" id="572544"/>
    <lineage>
        <taxon>Bacteria</taxon>
        <taxon>Fusobacteriati</taxon>
        <taxon>Fusobacteriota</taxon>
        <taxon>Fusobacteriia</taxon>
        <taxon>Fusobacteriales</taxon>
        <taxon>Fusobacteriaceae</taxon>
        <taxon>Ilyobacter</taxon>
    </lineage>
</organism>
<feature type="domain" description="Endonuclease/exonuclease/phosphatase" evidence="1">
    <location>
        <begin position="26"/>
        <end position="267"/>
    </location>
</feature>
<dbReference type="STRING" id="572544.Ilyop_1345"/>
<evidence type="ECO:0000259" key="1">
    <source>
        <dbReference type="Pfam" id="PF03372"/>
    </source>
</evidence>
<dbReference type="GO" id="GO:0004519">
    <property type="term" value="F:endonuclease activity"/>
    <property type="evidence" value="ECO:0007669"/>
    <property type="project" value="UniProtKB-KW"/>
</dbReference>
<reference evidence="2 3" key="1">
    <citation type="journal article" date="2010" name="Stand. Genomic Sci.">
        <title>Complete genome sequence of Ilyobacter polytropus type strain (CuHbu1).</title>
        <authorList>
            <person name="Sikorski J."/>
            <person name="Chertkov O."/>
            <person name="Lapidus A."/>
            <person name="Nolan M."/>
            <person name="Lucas S."/>
            <person name="Del Rio T.G."/>
            <person name="Tice H."/>
            <person name="Cheng J.F."/>
            <person name="Tapia R."/>
            <person name="Han C."/>
            <person name="Goodwin L."/>
            <person name="Pitluck S."/>
            <person name="Liolios K."/>
            <person name="Ivanova N."/>
            <person name="Mavromatis K."/>
            <person name="Mikhailova N."/>
            <person name="Pati A."/>
            <person name="Chen A."/>
            <person name="Palaniappan K."/>
            <person name="Land M."/>
            <person name="Hauser L."/>
            <person name="Chang Y.J."/>
            <person name="Jeffries C.D."/>
            <person name="Brambilla E."/>
            <person name="Yasawong M."/>
            <person name="Rohde M."/>
            <person name="Pukall R."/>
            <person name="Spring S."/>
            <person name="Goker M."/>
            <person name="Woyke T."/>
            <person name="Bristow J."/>
            <person name="Eisen J.A."/>
            <person name="Markowitz V."/>
            <person name="Hugenholtz P."/>
            <person name="Kyrpides N.C."/>
            <person name="Klenk H.P."/>
        </authorList>
    </citation>
    <scope>NUCLEOTIDE SEQUENCE [LARGE SCALE GENOMIC DNA]</scope>
    <source>
        <strain evidence="3">ATCC 51220 / DSM 2926 / LMG 16218 / CuHBu1</strain>
    </source>
</reference>
<keyword evidence="2" id="KW-0378">Hydrolase</keyword>
<protein>
    <submittedName>
        <fullName evidence="2">Endonuclease/exonuclease/phosphatase</fullName>
    </submittedName>
</protein>
<dbReference type="InterPro" id="IPR005135">
    <property type="entry name" value="Endo/exonuclease/phosphatase"/>
</dbReference>
<dbReference type="Gene3D" id="3.60.10.10">
    <property type="entry name" value="Endonuclease/exonuclease/phosphatase"/>
    <property type="match status" value="1"/>
</dbReference>
<name>E3H9Z7_ILYPC</name>